<reference evidence="2 3" key="1">
    <citation type="submission" date="2017-12" db="EMBL/GenBank/DDBJ databases">
        <title>Phylogenetic diversity of female urinary microbiome.</title>
        <authorList>
            <person name="Thomas-White K."/>
            <person name="Wolfe A.J."/>
        </authorList>
    </citation>
    <scope>NUCLEOTIDE SEQUENCE [LARGE SCALE GENOMIC DNA]</scope>
    <source>
        <strain evidence="2 3">UMB0898</strain>
    </source>
</reference>
<name>A0A2I1K429_9LACT</name>
<dbReference type="InterPro" id="IPR033470">
    <property type="entry name" value="FakA-like_C"/>
</dbReference>
<dbReference type="InterPro" id="IPR019986">
    <property type="entry name" value="YloV-like"/>
</dbReference>
<dbReference type="PANTHER" id="PTHR33434">
    <property type="entry name" value="DEGV DOMAIN-CONTAINING PROTEIN DR_1986-RELATED"/>
    <property type="match status" value="1"/>
</dbReference>
<dbReference type="AlphaFoldDB" id="A0A2I1K429"/>
<dbReference type="InterPro" id="IPR004007">
    <property type="entry name" value="DhaL_dom"/>
</dbReference>
<dbReference type="OrthoDB" id="9760324at2"/>
<dbReference type="SMART" id="SM01120">
    <property type="entry name" value="Dak2"/>
    <property type="match status" value="1"/>
</dbReference>
<evidence type="ECO:0000259" key="1">
    <source>
        <dbReference type="PROSITE" id="PS51480"/>
    </source>
</evidence>
<dbReference type="InterPro" id="IPR036117">
    <property type="entry name" value="DhaL_dom_sf"/>
</dbReference>
<sequence>MEIKQFSAKDFRKMIQSGANNLTRNKDLVDSLNVFPVPDGDTGTNMNMTFTSGNEKLTQTVSDHVGELAQSLAKGLLMGARGNSGVILSQIFRGFSKAIEHLETLDAEGFVSAFSGGVESAYKAVMKPVEGTILTVARESAMAGEHAVQSTDNIVEIMEAIVEGARRSLDNTPNLLPVLKQVGVVDSGGKGLLCIYEGFLESLTGESLQDESEEAHETVASQHTHAIFNNEEEHPLSMDDITYGFCTEIMVRIDPDFATTDQTFDTEQFRETLNTRGDSLLVVADDEIIKVHIHTENPGEIMQLGQQFGELIKIKVDNMREQVREIDRQHQASRPDQPTVDDQAMILSKSTAVITVAAGEGMHQLFESIGADVVLSGGQTMNPSTEDFVKAIETVKADKYIILPNNKNIIMAAEQVSELIDQPVVVIPTRSIPQAVSAMLVYNEEATLEDNQEMMLEMMGQVKTGQITYSIRDTQINDIDIHKDDYMGLIDDQIELVDQDLTEALYHTLDQMIDTFSSIVTIYIGEEGDENEVNDVIQRLSQQYSDIEFEVVEGNQPVYNYIMSVE</sequence>
<dbReference type="EMBL" id="PKHE01000003">
    <property type="protein sequence ID" value="PKY90404.1"/>
    <property type="molecule type" value="Genomic_DNA"/>
</dbReference>
<gene>
    <name evidence="2" type="ORF">CYJ57_01910</name>
</gene>
<proteinExistence type="predicted"/>
<dbReference type="InterPro" id="IPR048394">
    <property type="entry name" value="FakA-like_M"/>
</dbReference>
<protein>
    <recommendedName>
        <fullName evidence="1">DhaL domain-containing protein</fullName>
    </recommendedName>
</protein>
<dbReference type="Gene3D" id="1.25.40.340">
    <property type="match status" value="1"/>
</dbReference>
<dbReference type="Pfam" id="PF21645">
    <property type="entry name" value="FakA-like_M"/>
    <property type="match status" value="1"/>
</dbReference>
<dbReference type="SMART" id="SM01121">
    <property type="entry name" value="Dak1_2"/>
    <property type="match status" value="1"/>
</dbReference>
<dbReference type="GO" id="GO:0004371">
    <property type="term" value="F:glycerone kinase activity"/>
    <property type="evidence" value="ECO:0007669"/>
    <property type="project" value="InterPro"/>
</dbReference>
<evidence type="ECO:0000313" key="3">
    <source>
        <dbReference type="Proteomes" id="UP000234384"/>
    </source>
</evidence>
<dbReference type="NCBIfam" id="TIGR03599">
    <property type="entry name" value="YloV"/>
    <property type="match status" value="1"/>
</dbReference>
<dbReference type="Proteomes" id="UP000234384">
    <property type="component" value="Unassembled WGS sequence"/>
</dbReference>
<feature type="domain" description="DhaL" evidence="1">
    <location>
        <begin position="9"/>
        <end position="201"/>
    </location>
</feature>
<dbReference type="PROSITE" id="PS51480">
    <property type="entry name" value="DHAL"/>
    <property type="match status" value="1"/>
</dbReference>
<dbReference type="SUPFAM" id="SSF101473">
    <property type="entry name" value="DhaL-like"/>
    <property type="match status" value="1"/>
</dbReference>
<dbReference type="PANTHER" id="PTHR33434:SF4">
    <property type="entry name" value="PHOSPHATASE PROTEIN"/>
    <property type="match status" value="1"/>
</dbReference>
<organism evidence="2 3">
    <name type="scientific">Falseniella ignava</name>
    <dbReference type="NCBI Taxonomy" id="137730"/>
    <lineage>
        <taxon>Bacteria</taxon>
        <taxon>Bacillati</taxon>
        <taxon>Bacillota</taxon>
        <taxon>Bacilli</taxon>
        <taxon>Lactobacillales</taxon>
        <taxon>Aerococcaceae</taxon>
        <taxon>Falseniella</taxon>
    </lineage>
</organism>
<dbReference type="InterPro" id="IPR050270">
    <property type="entry name" value="DegV_domain_contain"/>
</dbReference>
<dbReference type="Pfam" id="PF13684">
    <property type="entry name" value="FakA-like_C"/>
    <property type="match status" value="1"/>
</dbReference>
<dbReference type="Pfam" id="PF02734">
    <property type="entry name" value="Dak2"/>
    <property type="match status" value="1"/>
</dbReference>
<comment type="caution">
    <text evidence="2">The sequence shown here is derived from an EMBL/GenBank/DDBJ whole genome shotgun (WGS) entry which is preliminary data.</text>
</comment>
<accession>A0A2I1K429</accession>
<evidence type="ECO:0000313" key="2">
    <source>
        <dbReference type="EMBL" id="PKY90404.1"/>
    </source>
</evidence>
<dbReference type="GO" id="GO:0006071">
    <property type="term" value="P:glycerol metabolic process"/>
    <property type="evidence" value="ECO:0007669"/>
    <property type="project" value="InterPro"/>
</dbReference>
<dbReference type="RefSeq" id="WP_101953854.1">
    <property type="nucleotide sequence ID" value="NZ_PKHE01000003.1"/>
</dbReference>